<dbReference type="AlphaFoldDB" id="A0A0F7WXE1"/>
<dbReference type="CDD" id="cd17762">
    <property type="entry name" value="AMN"/>
    <property type="match status" value="1"/>
</dbReference>
<dbReference type="Gene3D" id="3.40.50.1580">
    <property type="entry name" value="Nucleoside phosphorylase domain"/>
    <property type="match status" value="1"/>
</dbReference>
<dbReference type="PANTHER" id="PTHR43691:SF6">
    <property type="entry name" value="AMP NUCLEOSIDASE"/>
    <property type="match status" value="1"/>
</dbReference>
<evidence type="ECO:0000313" key="3">
    <source>
        <dbReference type="EMBL" id="CRI43029.1"/>
    </source>
</evidence>
<dbReference type="NCBIfam" id="NF005500">
    <property type="entry name" value="PRK07115.1"/>
    <property type="match status" value="1"/>
</dbReference>
<name>A0A0F7WXE1_CHLPN</name>
<proteinExistence type="predicted"/>
<reference evidence="3" key="1">
    <citation type="submission" date="2015-05" db="EMBL/GenBank/DDBJ databases">
        <authorList>
            <person name="Rattei Thomas"/>
        </authorList>
    </citation>
    <scope>NUCLEOTIDE SEQUENCE</scope>
    <source>
        <strain evidence="3">DC9</strain>
    </source>
</reference>
<accession>A0A0F7WXE1</accession>
<dbReference type="NCBIfam" id="TIGR01721">
    <property type="entry name" value="AMN-like"/>
    <property type="match status" value="1"/>
</dbReference>
<dbReference type="SUPFAM" id="SSF53167">
    <property type="entry name" value="Purine and uridine phosphorylases"/>
    <property type="match status" value="1"/>
</dbReference>
<organism evidence="3">
    <name type="scientific">Chlamydia pneumoniae</name>
    <name type="common">Chlamydophila pneumoniae</name>
    <dbReference type="NCBI Taxonomy" id="83558"/>
    <lineage>
        <taxon>Bacteria</taxon>
        <taxon>Pseudomonadati</taxon>
        <taxon>Chlamydiota</taxon>
        <taxon>Chlamydiia</taxon>
        <taxon>Chlamydiales</taxon>
        <taxon>Chlamydiaceae</taxon>
        <taxon>Chlamydia/Chlamydophila group</taxon>
        <taxon>Chlamydia</taxon>
    </lineage>
</organism>
<dbReference type="InterPro" id="IPR010944">
    <property type="entry name" value="AMN-like"/>
</dbReference>
<dbReference type="EMBL" id="LN847058">
    <property type="protein sequence ID" value="CRI43029.1"/>
    <property type="molecule type" value="Genomic_DNA"/>
</dbReference>
<dbReference type="PANTHER" id="PTHR43691">
    <property type="entry name" value="URIDINE PHOSPHORYLASE"/>
    <property type="match status" value="1"/>
</dbReference>
<feature type="domain" description="Nucleoside phosphorylase" evidence="2">
    <location>
        <begin position="100"/>
        <end position="227"/>
    </location>
</feature>
<dbReference type="InterPro" id="IPR000845">
    <property type="entry name" value="Nucleoside_phosphorylase_d"/>
</dbReference>
<dbReference type="GO" id="GO:0005829">
    <property type="term" value="C:cytosol"/>
    <property type="evidence" value="ECO:0007669"/>
    <property type="project" value="TreeGrafter"/>
</dbReference>
<dbReference type="GO" id="GO:0008714">
    <property type="term" value="F:AMP nucleosidase activity"/>
    <property type="evidence" value="ECO:0007669"/>
    <property type="project" value="InterPro"/>
</dbReference>
<evidence type="ECO:0000259" key="2">
    <source>
        <dbReference type="Pfam" id="PF01048"/>
    </source>
</evidence>
<dbReference type="InterPro" id="IPR047039">
    <property type="entry name" value="AMN_phosphorylase"/>
</dbReference>
<evidence type="ECO:0000256" key="1">
    <source>
        <dbReference type="SAM" id="MobiDB-lite"/>
    </source>
</evidence>
<dbReference type="InterPro" id="IPR035994">
    <property type="entry name" value="Nucleoside_phosphorylase_sf"/>
</dbReference>
<protein>
    <submittedName>
        <fullName evidence="3">Putative AMP nucleosidase</fullName>
    </submittedName>
</protein>
<feature type="compositionally biased region" description="Polar residues" evidence="1">
    <location>
        <begin position="293"/>
        <end position="303"/>
    </location>
</feature>
<sequence length="303" mass="34001">MRRKHYKGERVSKHTSESRIAQDMLERYSGSNVKQFCPYLLLTNFSYYIQTFAKLHGVPIFEGSMFSAAHAPHLKTSILDFKLGSPGAALTIDLCSFLPDLKAALMLGMCGGLRSHYQVGDYFVPVASIRGEGTSDAYFPPEVPALANFVVQKATTEVLEDKKANYHIGITHTTNIRFWEFNKKFRKKLYETKAQSAEMECATLFAAGYRRNLPIGALLLISDLPLRKEGIKTKSSGNFVFNTYTEDHILTGQEVIENLEKVMLKRAASDHKKDQQYRGLPHMEVGEADDTMASGSETSDSDY</sequence>
<dbReference type="GO" id="GO:0009116">
    <property type="term" value="P:nucleoside metabolic process"/>
    <property type="evidence" value="ECO:0007669"/>
    <property type="project" value="InterPro"/>
</dbReference>
<gene>
    <name evidence="3" type="ORF">BN1224_DC9_CC_00300</name>
</gene>
<dbReference type="Pfam" id="PF01048">
    <property type="entry name" value="PNP_UDP_1"/>
    <property type="match status" value="1"/>
</dbReference>
<feature type="region of interest" description="Disordered" evidence="1">
    <location>
        <begin position="273"/>
        <end position="303"/>
    </location>
</feature>